<dbReference type="Gene3D" id="3.90.550.10">
    <property type="entry name" value="Spore Coat Polysaccharide Biosynthesis Protein SpsA, Chain A"/>
    <property type="match status" value="1"/>
</dbReference>
<evidence type="ECO:0000313" key="5">
    <source>
        <dbReference type="Proteomes" id="UP000054007"/>
    </source>
</evidence>
<organism evidence="4 5">
    <name type="scientific">Cylindrobasidium torrendii FP15055 ss-10</name>
    <dbReference type="NCBI Taxonomy" id="1314674"/>
    <lineage>
        <taxon>Eukaryota</taxon>
        <taxon>Fungi</taxon>
        <taxon>Dikarya</taxon>
        <taxon>Basidiomycota</taxon>
        <taxon>Agaricomycotina</taxon>
        <taxon>Agaricomycetes</taxon>
        <taxon>Agaricomycetidae</taxon>
        <taxon>Agaricales</taxon>
        <taxon>Marasmiineae</taxon>
        <taxon>Physalacriaceae</taxon>
        <taxon>Cylindrobasidium</taxon>
    </lineage>
</organism>
<accession>A0A0D7BN97</accession>
<dbReference type="GO" id="GO:0005794">
    <property type="term" value="C:Golgi apparatus"/>
    <property type="evidence" value="ECO:0007669"/>
    <property type="project" value="TreeGrafter"/>
</dbReference>
<dbReference type="SUPFAM" id="SSF53448">
    <property type="entry name" value="Nucleotide-diphospho-sugar transferases"/>
    <property type="match status" value="1"/>
</dbReference>
<name>A0A0D7BN97_9AGAR</name>
<dbReference type="GO" id="GO:0000032">
    <property type="term" value="P:cell wall mannoprotein biosynthetic process"/>
    <property type="evidence" value="ECO:0007669"/>
    <property type="project" value="TreeGrafter"/>
</dbReference>
<dbReference type="GO" id="GO:0016020">
    <property type="term" value="C:membrane"/>
    <property type="evidence" value="ECO:0007669"/>
    <property type="project" value="InterPro"/>
</dbReference>
<feature type="signal peptide" evidence="3">
    <location>
        <begin position="1"/>
        <end position="23"/>
    </location>
</feature>
<feature type="chain" id="PRO_5002317583" evidence="3">
    <location>
        <begin position="24"/>
        <end position="409"/>
    </location>
</feature>
<dbReference type="GO" id="GO:0006487">
    <property type="term" value="P:protein N-linked glycosylation"/>
    <property type="evidence" value="ECO:0007669"/>
    <property type="project" value="TreeGrafter"/>
</dbReference>
<evidence type="ECO:0000256" key="3">
    <source>
        <dbReference type="SAM" id="SignalP"/>
    </source>
</evidence>
<dbReference type="STRING" id="1314674.A0A0D7BN97"/>
<protein>
    <submittedName>
        <fullName evidence="4">Glycosyltransferase family 15 protein</fullName>
    </submittedName>
</protein>
<evidence type="ECO:0000313" key="4">
    <source>
        <dbReference type="EMBL" id="KIY71932.1"/>
    </source>
</evidence>
<dbReference type="OrthoDB" id="439943at2759"/>
<dbReference type="AlphaFoldDB" id="A0A0D7BN97"/>
<proteinExistence type="inferred from homology"/>
<dbReference type="FunFam" id="3.90.550.10:FF:000051">
    <property type="entry name" value="Alpha-1,2-mannosyltransferase (Ktr4)"/>
    <property type="match status" value="1"/>
</dbReference>
<keyword evidence="3" id="KW-0732">Signal</keyword>
<dbReference type="Proteomes" id="UP000054007">
    <property type="component" value="Unassembled WGS sequence"/>
</dbReference>
<gene>
    <name evidence="4" type="ORF">CYLTODRAFT_418315</name>
</gene>
<dbReference type="PANTHER" id="PTHR31121:SF6">
    <property type="entry name" value="ALPHA-1,2 MANNOSYLTRANSFERASE KTR1"/>
    <property type="match status" value="1"/>
</dbReference>
<dbReference type="GO" id="GO:0000026">
    <property type="term" value="F:alpha-1,2-mannosyltransferase activity"/>
    <property type="evidence" value="ECO:0007669"/>
    <property type="project" value="TreeGrafter"/>
</dbReference>
<reference evidence="4 5" key="1">
    <citation type="journal article" date="2015" name="Fungal Genet. Biol.">
        <title>Evolution of novel wood decay mechanisms in Agaricales revealed by the genome sequences of Fistulina hepatica and Cylindrobasidium torrendii.</title>
        <authorList>
            <person name="Floudas D."/>
            <person name="Held B.W."/>
            <person name="Riley R."/>
            <person name="Nagy L.G."/>
            <person name="Koehler G."/>
            <person name="Ransdell A.S."/>
            <person name="Younus H."/>
            <person name="Chow J."/>
            <person name="Chiniquy J."/>
            <person name="Lipzen A."/>
            <person name="Tritt A."/>
            <person name="Sun H."/>
            <person name="Haridas S."/>
            <person name="LaButti K."/>
            <person name="Ohm R.A."/>
            <person name="Kues U."/>
            <person name="Blanchette R.A."/>
            <person name="Grigoriev I.V."/>
            <person name="Minto R.E."/>
            <person name="Hibbett D.S."/>
        </authorList>
    </citation>
    <scope>NUCLEOTIDE SEQUENCE [LARGE SCALE GENOMIC DNA]</scope>
    <source>
        <strain evidence="4 5">FP15055 ss-10</strain>
    </source>
</reference>
<dbReference type="Pfam" id="PF01793">
    <property type="entry name" value="Glyco_transf_15"/>
    <property type="match status" value="1"/>
</dbReference>
<evidence type="ECO:0000256" key="1">
    <source>
        <dbReference type="ARBA" id="ARBA00007677"/>
    </source>
</evidence>
<dbReference type="InterPro" id="IPR029044">
    <property type="entry name" value="Nucleotide-diphossugar_trans"/>
</dbReference>
<dbReference type="InterPro" id="IPR002685">
    <property type="entry name" value="Glyco_trans_15"/>
</dbReference>
<keyword evidence="5" id="KW-1185">Reference proteome</keyword>
<comment type="similarity">
    <text evidence="1">Belongs to the glycosyltransferase 15 family.</text>
</comment>
<dbReference type="EMBL" id="KN880448">
    <property type="protein sequence ID" value="KIY71932.1"/>
    <property type="molecule type" value="Genomic_DNA"/>
</dbReference>
<evidence type="ECO:0000256" key="2">
    <source>
        <dbReference type="ARBA" id="ARBA00022679"/>
    </source>
</evidence>
<keyword evidence="2 4" id="KW-0808">Transferase</keyword>
<dbReference type="PANTHER" id="PTHR31121">
    <property type="entry name" value="ALPHA-1,2 MANNOSYLTRANSFERASE KTR1"/>
    <property type="match status" value="1"/>
</dbReference>
<sequence>MHTGTRYILLVLGIVVALHTLLSFTHEEYGRATSLGNLAGHLPFGSSSSPISIYHGSEPPESHGDIDYVLPDTSTIGVGGYDIDPWQSAAGPRANASFVILARNSDLDQVIRSVREVEERFNRRFNYPYVFLNEVEFTNEFKQRIMVITGAKVEFGLIPKEHWFQPDWIDEKKASAARDKMVKENIIYGGSLPYRNMCRFNSGFFFKHPLLQKYRYYWRIEPDVHFHCDLPYDPFVYMQEHKKRYAFTITMYEFEKTIPTLWWSVQKFVKKHPEYLAKGNAMDFQSEDGGHTYNKCHFWSNFEIADMDFWRGEAYQAFFDHLENEGGFYYERWGDAPVHSIAANLFLSKDEIHFFDDIGYEHNPYTHCPRDKKVWKERRCSCNPSRSFDYDGYSCLRKWDKLVGYEHSG</sequence>